<protein>
    <submittedName>
        <fullName evidence="1">Uncharacterized protein</fullName>
    </submittedName>
</protein>
<sequence>MYGQGAILDPEGLLVPLTYINIMAYVFFDSYPDSSYRGGRKQYMFSLIATKITYFQSLKLKQVFIELSSLYKNQQEWDIEVFWKKMSDILIETTI</sequence>
<dbReference type="AlphaFoldDB" id="X0S741"/>
<gene>
    <name evidence="1" type="ORF">S01H1_08494</name>
</gene>
<name>X0S741_9ZZZZ</name>
<reference evidence="1" key="1">
    <citation type="journal article" date="2014" name="Front. Microbiol.">
        <title>High frequency of phylogenetically diverse reductive dehalogenase-homologous genes in deep subseafloor sedimentary metagenomes.</title>
        <authorList>
            <person name="Kawai M."/>
            <person name="Futagami T."/>
            <person name="Toyoda A."/>
            <person name="Takaki Y."/>
            <person name="Nishi S."/>
            <person name="Hori S."/>
            <person name="Arai W."/>
            <person name="Tsubouchi T."/>
            <person name="Morono Y."/>
            <person name="Uchiyama I."/>
            <person name="Ito T."/>
            <person name="Fujiyama A."/>
            <person name="Inagaki F."/>
            <person name="Takami H."/>
        </authorList>
    </citation>
    <scope>NUCLEOTIDE SEQUENCE</scope>
    <source>
        <strain evidence="1">Expedition CK06-06</strain>
    </source>
</reference>
<comment type="caution">
    <text evidence="1">The sequence shown here is derived from an EMBL/GenBank/DDBJ whole genome shotgun (WGS) entry which is preliminary data.</text>
</comment>
<proteinExistence type="predicted"/>
<evidence type="ECO:0000313" key="1">
    <source>
        <dbReference type="EMBL" id="GAF76868.1"/>
    </source>
</evidence>
<organism evidence="1">
    <name type="scientific">marine sediment metagenome</name>
    <dbReference type="NCBI Taxonomy" id="412755"/>
    <lineage>
        <taxon>unclassified sequences</taxon>
        <taxon>metagenomes</taxon>
        <taxon>ecological metagenomes</taxon>
    </lineage>
</organism>
<accession>X0S741</accession>
<dbReference type="EMBL" id="BARS01004353">
    <property type="protein sequence ID" value="GAF76868.1"/>
    <property type="molecule type" value="Genomic_DNA"/>
</dbReference>